<evidence type="ECO:0000313" key="2">
    <source>
        <dbReference type="Proteomes" id="UP000600918"/>
    </source>
</evidence>
<dbReference type="EMBL" id="JACSDY010000005">
    <property type="protein sequence ID" value="KAF7426836.1"/>
    <property type="molecule type" value="Genomic_DNA"/>
</dbReference>
<name>A0A834P3S2_VESPE</name>
<dbReference type="Proteomes" id="UP000600918">
    <property type="component" value="Unassembled WGS sequence"/>
</dbReference>
<proteinExistence type="predicted"/>
<keyword evidence="2" id="KW-1185">Reference proteome</keyword>
<evidence type="ECO:0000313" key="1">
    <source>
        <dbReference type="EMBL" id="KAF7426836.1"/>
    </source>
</evidence>
<organism evidence="1 2">
    <name type="scientific">Vespula pensylvanica</name>
    <name type="common">Western yellow jacket</name>
    <name type="synonym">Wasp</name>
    <dbReference type="NCBI Taxonomy" id="30213"/>
    <lineage>
        <taxon>Eukaryota</taxon>
        <taxon>Metazoa</taxon>
        <taxon>Ecdysozoa</taxon>
        <taxon>Arthropoda</taxon>
        <taxon>Hexapoda</taxon>
        <taxon>Insecta</taxon>
        <taxon>Pterygota</taxon>
        <taxon>Neoptera</taxon>
        <taxon>Endopterygota</taxon>
        <taxon>Hymenoptera</taxon>
        <taxon>Apocrita</taxon>
        <taxon>Aculeata</taxon>
        <taxon>Vespoidea</taxon>
        <taxon>Vespidae</taxon>
        <taxon>Vespinae</taxon>
        <taxon>Vespula</taxon>
    </lineage>
</organism>
<accession>A0A834P3S2</accession>
<reference evidence="1" key="1">
    <citation type="journal article" date="2020" name="G3 (Bethesda)">
        <title>High-Quality Assemblies for Three Invasive Social Wasps from the &lt;i&gt;Vespula&lt;/i&gt; Genus.</title>
        <authorList>
            <person name="Harrop T.W.R."/>
            <person name="Guhlin J."/>
            <person name="McLaughlin G.M."/>
            <person name="Permina E."/>
            <person name="Stockwell P."/>
            <person name="Gilligan J."/>
            <person name="Le Lec M.F."/>
            <person name="Gruber M.A.M."/>
            <person name="Quinn O."/>
            <person name="Lovegrove M."/>
            <person name="Duncan E.J."/>
            <person name="Remnant E.J."/>
            <person name="Van Eeckhoven J."/>
            <person name="Graham B."/>
            <person name="Knapp R.A."/>
            <person name="Langford K.W."/>
            <person name="Kronenberg Z."/>
            <person name="Press M.O."/>
            <person name="Eacker S.M."/>
            <person name="Wilson-Rankin E.E."/>
            <person name="Purcell J."/>
            <person name="Lester P.J."/>
            <person name="Dearden P.K."/>
        </authorList>
    </citation>
    <scope>NUCLEOTIDE SEQUENCE</scope>
    <source>
        <strain evidence="1">Volc-1</strain>
    </source>
</reference>
<gene>
    <name evidence="1" type="ORF">H0235_006530</name>
</gene>
<dbReference type="AlphaFoldDB" id="A0A834P3S2"/>
<protein>
    <submittedName>
        <fullName evidence="1">Uncharacterized protein</fullName>
    </submittedName>
</protein>
<comment type="caution">
    <text evidence="1">The sequence shown here is derived from an EMBL/GenBank/DDBJ whole genome shotgun (WGS) entry which is preliminary data.</text>
</comment>
<sequence length="139" mass="15827">MNYRDIAFVLAHETRKERALCALRENSGLNGRSCKDEIYRMGVGAGYCKGNLNFATVSEEDEVYNKKKVSRIPTIACTPSSTRRMPDEFIFSQLEFYAEKFHAKVFAENEAVLAAVESLTYSYMSNLLKRFRLASSNVE</sequence>